<gene>
    <name evidence="2" type="ORF">BJG266_LOCUS30131</name>
    <name evidence="3" type="ORF">QVE165_LOCUS46975</name>
</gene>
<dbReference type="EMBL" id="CAJNOM010000720">
    <property type="protein sequence ID" value="CAF1549668.1"/>
    <property type="molecule type" value="Genomic_DNA"/>
</dbReference>
<accession>A0A815WZ42</accession>
<dbReference type="SUPFAM" id="SSF69318">
    <property type="entry name" value="Integrin alpha N-terminal domain"/>
    <property type="match status" value="2"/>
</dbReference>
<dbReference type="InterPro" id="IPR013517">
    <property type="entry name" value="FG-GAP"/>
</dbReference>
<dbReference type="PANTHER" id="PTHR46580">
    <property type="entry name" value="SENSOR KINASE-RELATED"/>
    <property type="match status" value="1"/>
</dbReference>
<sequence length="504" mass="56208">MIIAILIVCLTHSKQTKICRNTFIRTVESLIGYNSRPRAIALADFNRDNKLDIIVANSAKDNIGIFIQNLDGTFQNQITYSTNSRSSPYSVVANDFNQDYLLDIIVANYGNNNIGIFLGQGNLTFENMTTFSTGNSRPFFINCEDFNNDNQFDIVSINYGTNSISIYFGYGNGTFSKETNYFLGYDSHPYSLVIAHFNNDKFLDIAIANYGTNNIAILFGSEDGLFSTPIIYSTNYGSQPSSITAADLNNDNKLDIIVANYGTHNIGIFYGYPNGSFQQQQIYNLYVKSRPQFVTIDDLNNDTQLDIIILDSTNGYVHILPGYGNQSFSNLTTYKSEDNILPFAAVITDFNNDNQSDIAIISSEANKILILIDYSIIYSVIQTQYSVGRNSHPSFVSVSDFNSDQHLDIVVTKTNIDSIAILLGYGNRSFYPEITYTFESQSSPTCLCIGDFNNDGRSDLAVSNYGTYNIAIIFGLGNGSFTNMTTYSTEEKKRMSIVKQKLMS</sequence>
<dbReference type="AlphaFoldDB" id="A0A815WZ42"/>
<keyword evidence="4" id="KW-1185">Reference proteome</keyword>
<comment type="caution">
    <text evidence="3">The sequence shown here is derived from an EMBL/GenBank/DDBJ whole genome shotgun (WGS) entry which is preliminary data.</text>
</comment>
<dbReference type="EMBL" id="CAJNOI010000377">
    <property type="protein sequence ID" value="CAF1261188.1"/>
    <property type="molecule type" value="Genomic_DNA"/>
</dbReference>
<reference evidence="3" key="1">
    <citation type="submission" date="2021-02" db="EMBL/GenBank/DDBJ databases">
        <authorList>
            <person name="Nowell W R."/>
        </authorList>
    </citation>
    <scope>NUCLEOTIDE SEQUENCE</scope>
</reference>
<name>A0A815WZ42_9BILA</name>
<dbReference type="PANTHER" id="PTHR46580:SF4">
    <property type="entry name" value="ATP_GTP-BINDING PROTEIN"/>
    <property type="match status" value="1"/>
</dbReference>
<dbReference type="Gene3D" id="2.130.10.130">
    <property type="entry name" value="Integrin alpha, N-terminal"/>
    <property type="match status" value="3"/>
</dbReference>
<keyword evidence="1" id="KW-0732">Signal</keyword>
<evidence type="ECO:0000256" key="1">
    <source>
        <dbReference type="ARBA" id="ARBA00022729"/>
    </source>
</evidence>
<organism evidence="3 4">
    <name type="scientific">Adineta steineri</name>
    <dbReference type="NCBI Taxonomy" id="433720"/>
    <lineage>
        <taxon>Eukaryota</taxon>
        <taxon>Metazoa</taxon>
        <taxon>Spiralia</taxon>
        <taxon>Gnathifera</taxon>
        <taxon>Rotifera</taxon>
        <taxon>Eurotatoria</taxon>
        <taxon>Bdelloidea</taxon>
        <taxon>Adinetida</taxon>
        <taxon>Adinetidae</taxon>
        <taxon>Adineta</taxon>
    </lineage>
</organism>
<dbReference type="OrthoDB" id="10022113at2759"/>
<dbReference type="Proteomes" id="UP000663832">
    <property type="component" value="Unassembled WGS sequence"/>
</dbReference>
<dbReference type="InterPro" id="IPR028994">
    <property type="entry name" value="Integrin_alpha_N"/>
</dbReference>
<evidence type="ECO:0000313" key="4">
    <source>
        <dbReference type="Proteomes" id="UP000663832"/>
    </source>
</evidence>
<evidence type="ECO:0000313" key="3">
    <source>
        <dbReference type="EMBL" id="CAF1549668.1"/>
    </source>
</evidence>
<protein>
    <submittedName>
        <fullName evidence="3">Uncharacterized protein</fullName>
    </submittedName>
</protein>
<proteinExistence type="predicted"/>
<dbReference type="Proteomes" id="UP000663877">
    <property type="component" value="Unassembled WGS sequence"/>
</dbReference>
<dbReference type="Pfam" id="PF13517">
    <property type="entry name" value="FG-GAP_3"/>
    <property type="match status" value="4"/>
</dbReference>
<evidence type="ECO:0000313" key="2">
    <source>
        <dbReference type="EMBL" id="CAF1261188.1"/>
    </source>
</evidence>